<comment type="caution">
    <text evidence="1">The sequence shown here is derived from an EMBL/GenBank/DDBJ whole genome shotgun (WGS) entry which is preliminary data.</text>
</comment>
<sequence>MKLTDIFKFKLFERTDPVDMETVNENFESVEKLFKGLDQVDNTSDCDKNVASAKKAECDGNGKNISETYLKKTAVANNNTTTEAGYALDARQANPNVDGSLAKQISMLNSGLKNKHYIRIEKSDWSGTLGDFIPLQDSTEKVINLIAHNELDDTYPAVRVGRADADHDGNDIPTTYLKKADAKTMFNTGYRQVSSNEFDKYFSDTWSYAGADGLSIDSGTWLVNYYCWVSESSAVDVISLKSTVDQAIGITAPNNGNGGTWLTMHEIISGKAVNNLKFLIKVPKAVTFGQISTKITAIKLC</sequence>
<protein>
    <submittedName>
        <fullName evidence="1">Uncharacterized protein</fullName>
    </submittedName>
</protein>
<evidence type="ECO:0000313" key="1">
    <source>
        <dbReference type="EMBL" id="MTR86641.1"/>
    </source>
</evidence>
<dbReference type="Proteomes" id="UP000478483">
    <property type="component" value="Unassembled WGS sequence"/>
</dbReference>
<gene>
    <name evidence="1" type="ORF">GMD50_16675</name>
</gene>
<dbReference type="AlphaFoldDB" id="A0A6L6L8B9"/>
<dbReference type="EMBL" id="WNAJ01000026">
    <property type="protein sequence ID" value="MTR86641.1"/>
    <property type="molecule type" value="Genomic_DNA"/>
</dbReference>
<proteinExistence type="predicted"/>
<name>A0A6L6L8B9_9FIRM</name>
<accession>A0A6L6L8B9</accession>
<dbReference type="RefSeq" id="WP_155219794.1">
    <property type="nucleotide sequence ID" value="NZ_WNAJ01000026.1"/>
</dbReference>
<reference evidence="1 2" key="1">
    <citation type="journal article" date="2019" name="Nat. Med.">
        <title>A library of human gut bacterial isolates paired with longitudinal multiomics data enables mechanistic microbiome research.</title>
        <authorList>
            <person name="Poyet M."/>
            <person name="Groussin M."/>
            <person name="Gibbons S.M."/>
            <person name="Avila-Pacheco J."/>
            <person name="Jiang X."/>
            <person name="Kearney S.M."/>
            <person name="Perrotta A.R."/>
            <person name="Berdy B."/>
            <person name="Zhao S."/>
            <person name="Lieberman T.D."/>
            <person name="Swanson P.K."/>
            <person name="Smith M."/>
            <person name="Roesemann S."/>
            <person name="Alexander J.E."/>
            <person name="Rich S.A."/>
            <person name="Livny J."/>
            <person name="Vlamakis H."/>
            <person name="Clish C."/>
            <person name="Bullock K."/>
            <person name="Deik A."/>
            <person name="Scott J."/>
            <person name="Pierce K.A."/>
            <person name="Xavier R.J."/>
            <person name="Alm E.J."/>
        </authorList>
    </citation>
    <scope>NUCLEOTIDE SEQUENCE [LARGE SCALE GENOMIC DNA]</scope>
    <source>
        <strain evidence="1 2">BIOML-A1</strain>
    </source>
</reference>
<organism evidence="1 2">
    <name type="scientific">Roseburia intestinalis</name>
    <dbReference type="NCBI Taxonomy" id="166486"/>
    <lineage>
        <taxon>Bacteria</taxon>
        <taxon>Bacillati</taxon>
        <taxon>Bacillota</taxon>
        <taxon>Clostridia</taxon>
        <taxon>Lachnospirales</taxon>
        <taxon>Lachnospiraceae</taxon>
        <taxon>Roseburia</taxon>
    </lineage>
</organism>
<evidence type="ECO:0000313" key="2">
    <source>
        <dbReference type="Proteomes" id="UP000478483"/>
    </source>
</evidence>